<evidence type="ECO:0000313" key="1">
    <source>
        <dbReference type="EMBL" id="MBG6121251.1"/>
    </source>
</evidence>
<dbReference type="EMBL" id="JADOUE010000001">
    <property type="protein sequence ID" value="MBG6121251.1"/>
    <property type="molecule type" value="Genomic_DNA"/>
</dbReference>
<accession>A0A931E019</accession>
<sequence length="31" mass="3235">MTPILDALGADSVTFIDGMWRADACDHGALA</sequence>
<comment type="caution">
    <text evidence="1">The sequence shown here is derived from an EMBL/GenBank/DDBJ whole genome shotgun (WGS) entry which is preliminary data.</text>
</comment>
<dbReference type="Proteomes" id="UP000658613">
    <property type="component" value="Unassembled WGS sequence"/>
</dbReference>
<dbReference type="AlphaFoldDB" id="A0A931E019"/>
<reference evidence="1" key="1">
    <citation type="submission" date="2020-11" db="EMBL/GenBank/DDBJ databases">
        <title>Sequencing the genomes of 1000 actinobacteria strains.</title>
        <authorList>
            <person name="Klenk H.-P."/>
        </authorList>
    </citation>
    <scope>NUCLEOTIDE SEQUENCE</scope>
    <source>
        <strain evidence="1">DSM 45632</strain>
    </source>
</reference>
<name>A0A931E019_9CORY</name>
<protein>
    <submittedName>
        <fullName evidence="1">Uncharacterized protein</fullName>
    </submittedName>
</protein>
<gene>
    <name evidence="1" type="ORF">IW254_000220</name>
</gene>
<evidence type="ECO:0000313" key="2">
    <source>
        <dbReference type="Proteomes" id="UP000658613"/>
    </source>
</evidence>
<proteinExistence type="predicted"/>
<keyword evidence="2" id="KW-1185">Reference proteome</keyword>
<organism evidence="1 2">
    <name type="scientific">Corynebacterium aquatimens</name>
    <dbReference type="NCBI Taxonomy" id="1190508"/>
    <lineage>
        <taxon>Bacteria</taxon>
        <taxon>Bacillati</taxon>
        <taxon>Actinomycetota</taxon>
        <taxon>Actinomycetes</taxon>
        <taxon>Mycobacteriales</taxon>
        <taxon>Corynebacteriaceae</taxon>
        <taxon>Corynebacterium</taxon>
    </lineage>
</organism>